<sequence length="272" mass="29304">MTVELVAICVLAVAVVAEAIALRVTRSRLRAARREIEALRAPAEPRTNLLLASGKAAVKTMWQTANLINKEGFGGAMRSSIEELAGWAEVERPDLAKLAPTGRVAIVFSDIEGSTALNERMGDRAWVRLIDHHDKLVSRCVKKQLGYVVKSQGDGFMIAFAEPEQAVRCSVDMQQQLAKAPNGIRVRIGIHTGKSVRRGDDLFGRNVAMAARVASQADGGEILVSKAVRDALSGMASCADIAFDDGRAAELKGFAGDHRLYAVDWPPDSASR</sequence>
<evidence type="ECO:0000313" key="4">
    <source>
        <dbReference type="Proteomes" id="UP000465609"/>
    </source>
</evidence>
<dbReference type="InterPro" id="IPR050697">
    <property type="entry name" value="Adenylyl/Guanylyl_Cyclase_3/4"/>
</dbReference>
<dbReference type="InterPro" id="IPR029787">
    <property type="entry name" value="Nucleotide_cyclase"/>
</dbReference>
<accession>A0ABM7III0</accession>
<dbReference type="Proteomes" id="UP000465609">
    <property type="component" value="Chromosome"/>
</dbReference>
<dbReference type="SUPFAM" id="SSF55073">
    <property type="entry name" value="Nucleotide cyclase"/>
    <property type="match status" value="1"/>
</dbReference>
<dbReference type="RefSeq" id="WP_138228894.1">
    <property type="nucleotide sequence ID" value="NZ_AP022577.1"/>
</dbReference>
<organism evidence="3 4">
    <name type="scientific">Mycolicibacterium aubagnense</name>
    <dbReference type="NCBI Taxonomy" id="319707"/>
    <lineage>
        <taxon>Bacteria</taxon>
        <taxon>Bacillati</taxon>
        <taxon>Actinomycetota</taxon>
        <taxon>Actinomycetes</taxon>
        <taxon>Mycobacteriales</taxon>
        <taxon>Mycobacteriaceae</taxon>
        <taxon>Mycolicibacterium</taxon>
    </lineage>
</organism>
<dbReference type="InterPro" id="IPR001054">
    <property type="entry name" value="A/G_cyclase"/>
</dbReference>
<reference evidence="3 4" key="1">
    <citation type="journal article" date="2019" name="Emerg. Microbes Infect.">
        <title>Comprehensive subspecies identification of 175 nontuberculous mycobacteria species based on 7547 genomic profiles.</title>
        <authorList>
            <person name="Matsumoto Y."/>
            <person name="Kinjo T."/>
            <person name="Motooka D."/>
            <person name="Nabeya D."/>
            <person name="Jung N."/>
            <person name="Uechi K."/>
            <person name="Horii T."/>
            <person name="Iida T."/>
            <person name="Fujita J."/>
            <person name="Nakamura S."/>
        </authorList>
    </citation>
    <scope>NUCLEOTIDE SEQUENCE [LARGE SCALE GENOMIC DNA]</scope>
    <source>
        <strain evidence="3 4">JCM 15296</strain>
    </source>
</reference>
<dbReference type="EMBL" id="AP022577">
    <property type="protein sequence ID" value="BBX86507.1"/>
    <property type="molecule type" value="Genomic_DNA"/>
</dbReference>
<name>A0ABM7III0_9MYCO</name>
<dbReference type="CDD" id="cd07302">
    <property type="entry name" value="CHD"/>
    <property type="match status" value="1"/>
</dbReference>
<protein>
    <recommendedName>
        <fullName evidence="2">Guanylate cyclase domain-containing protein</fullName>
    </recommendedName>
</protein>
<dbReference type="PANTHER" id="PTHR43081">
    <property type="entry name" value="ADENYLATE CYCLASE, TERMINAL-DIFFERENTIATION SPECIFIC-RELATED"/>
    <property type="match status" value="1"/>
</dbReference>
<dbReference type="PANTHER" id="PTHR43081:SF1">
    <property type="entry name" value="ADENYLATE CYCLASE, TERMINAL-DIFFERENTIATION SPECIFIC"/>
    <property type="match status" value="1"/>
</dbReference>
<dbReference type="PROSITE" id="PS50125">
    <property type="entry name" value="GUANYLATE_CYCLASE_2"/>
    <property type="match status" value="1"/>
</dbReference>
<dbReference type="Pfam" id="PF00211">
    <property type="entry name" value="Guanylate_cyc"/>
    <property type="match status" value="1"/>
</dbReference>
<dbReference type="SMART" id="SM00044">
    <property type="entry name" value="CYCc"/>
    <property type="match status" value="1"/>
</dbReference>
<evidence type="ECO:0000259" key="2">
    <source>
        <dbReference type="PROSITE" id="PS50125"/>
    </source>
</evidence>
<gene>
    <name evidence="3" type="ORF">MAUB_43800</name>
</gene>
<evidence type="ECO:0000256" key="1">
    <source>
        <dbReference type="ARBA" id="ARBA00005381"/>
    </source>
</evidence>
<proteinExistence type="inferred from homology"/>
<keyword evidence="4" id="KW-1185">Reference proteome</keyword>
<dbReference type="Gene3D" id="3.30.70.1230">
    <property type="entry name" value="Nucleotide cyclase"/>
    <property type="match status" value="1"/>
</dbReference>
<feature type="domain" description="Guanylate cyclase" evidence="2">
    <location>
        <begin position="105"/>
        <end position="214"/>
    </location>
</feature>
<evidence type="ECO:0000313" key="3">
    <source>
        <dbReference type="EMBL" id="BBX86507.1"/>
    </source>
</evidence>
<comment type="similarity">
    <text evidence="1">Belongs to the adenylyl cyclase class-3 family.</text>
</comment>